<dbReference type="EMBL" id="BRYA01000099">
    <property type="protein sequence ID" value="GMI39198.1"/>
    <property type="molecule type" value="Genomic_DNA"/>
</dbReference>
<dbReference type="SMART" id="SM00356">
    <property type="entry name" value="ZnF_C3H1"/>
    <property type="match status" value="1"/>
</dbReference>
<proteinExistence type="predicted"/>
<protein>
    <recommendedName>
        <fullName evidence="6">C3H1-type domain-containing protein</fullName>
    </recommendedName>
</protein>
<evidence type="ECO:0000313" key="7">
    <source>
        <dbReference type="EMBL" id="GMI39198.1"/>
    </source>
</evidence>
<feature type="zinc finger region" description="C3H1-type" evidence="4">
    <location>
        <begin position="130"/>
        <end position="158"/>
    </location>
</feature>
<feature type="region of interest" description="Disordered" evidence="5">
    <location>
        <begin position="193"/>
        <end position="231"/>
    </location>
</feature>
<dbReference type="Pfam" id="PF00642">
    <property type="entry name" value="zf-CCCH"/>
    <property type="match status" value="1"/>
</dbReference>
<feature type="compositionally biased region" description="Acidic residues" evidence="5">
    <location>
        <begin position="206"/>
        <end position="218"/>
    </location>
</feature>
<dbReference type="SUPFAM" id="SSF90229">
    <property type="entry name" value="CCCH zinc finger"/>
    <property type="match status" value="1"/>
</dbReference>
<evidence type="ECO:0000256" key="1">
    <source>
        <dbReference type="ARBA" id="ARBA00022723"/>
    </source>
</evidence>
<dbReference type="InterPro" id="IPR000571">
    <property type="entry name" value="Znf_CCCH"/>
</dbReference>
<name>A0A9W7GBH5_9STRA</name>
<evidence type="ECO:0000256" key="5">
    <source>
        <dbReference type="SAM" id="MobiDB-lite"/>
    </source>
</evidence>
<reference evidence="8" key="1">
    <citation type="journal article" date="2023" name="Commun. Biol.">
        <title>Genome analysis of Parmales, the sister group of diatoms, reveals the evolutionary specialization of diatoms from phago-mixotrophs to photoautotrophs.</title>
        <authorList>
            <person name="Ban H."/>
            <person name="Sato S."/>
            <person name="Yoshikawa S."/>
            <person name="Yamada K."/>
            <person name="Nakamura Y."/>
            <person name="Ichinomiya M."/>
            <person name="Sato N."/>
            <person name="Blanc-Mathieu R."/>
            <person name="Endo H."/>
            <person name="Kuwata A."/>
            <person name="Ogata H."/>
        </authorList>
    </citation>
    <scope>NUCLEOTIDE SEQUENCE [LARGE SCALE GENOMIC DNA]</scope>
</reference>
<dbReference type="Proteomes" id="UP001165065">
    <property type="component" value="Unassembled WGS sequence"/>
</dbReference>
<feature type="domain" description="C3H1-type" evidence="6">
    <location>
        <begin position="130"/>
        <end position="158"/>
    </location>
</feature>
<dbReference type="InterPro" id="IPR025829">
    <property type="entry name" value="Zn_knuckle_CX2CX3GHX4C"/>
</dbReference>
<keyword evidence="8" id="KW-1185">Reference proteome</keyword>
<keyword evidence="3 4" id="KW-0862">Zinc</keyword>
<dbReference type="GO" id="GO:0003676">
    <property type="term" value="F:nucleic acid binding"/>
    <property type="evidence" value="ECO:0007669"/>
    <property type="project" value="InterPro"/>
</dbReference>
<evidence type="ECO:0000313" key="8">
    <source>
        <dbReference type="Proteomes" id="UP001165065"/>
    </source>
</evidence>
<keyword evidence="2 4" id="KW-0863">Zinc-finger</keyword>
<dbReference type="Gene3D" id="4.10.60.10">
    <property type="entry name" value="Zinc finger, CCHC-type"/>
    <property type="match status" value="1"/>
</dbReference>
<dbReference type="InterPro" id="IPR036855">
    <property type="entry name" value="Znf_CCCH_sf"/>
</dbReference>
<feature type="compositionally biased region" description="Low complexity" evidence="5">
    <location>
        <begin position="219"/>
        <end position="231"/>
    </location>
</feature>
<gene>
    <name evidence="7" type="ORF">TrCOL_g10188</name>
</gene>
<comment type="caution">
    <text evidence="7">The sequence shown here is derived from an EMBL/GenBank/DDBJ whole genome shotgun (WGS) entry which is preliminary data.</text>
</comment>
<dbReference type="GO" id="GO:0008270">
    <property type="term" value="F:zinc ion binding"/>
    <property type="evidence" value="ECO:0007669"/>
    <property type="project" value="UniProtKB-KW"/>
</dbReference>
<evidence type="ECO:0000256" key="4">
    <source>
        <dbReference type="PROSITE-ProRule" id="PRU00723"/>
    </source>
</evidence>
<evidence type="ECO:0000256" key="2">
    <source>
        <dbReference type="ARBA" id="ARBA00022771"/>
    </source>
</evidence>
<evidence type="ECO:0000256" key="3">
    <source>
        <dbReference type="ARBA" id="ARBA00022833"/>
    </source>
</evidence>
<organism evidence="7 8">
    <name type="scientific">Triparma columacea</name>
    <dbReference type="NCBI Taxonomy" id="722753"/>
    <lineage>
        <taxon>Eukaryota</taxon>
        <taxon>Sar</taxon>
        <taxon>Stramenopiles</taxon>
        <taxon>Ochrophyta</taxon>
        <taxon>Bolidophyceae</taxon>
        <taxon>Parmales</taxon>
        <taxon>Triparmaceae</taxon>
        <taxon>Triparma</taxon>
    </lineage>
</organism>
<keyword evidence="1 4" id="KW-0479">Metal-binding</keyword>
<dbReference type="Pfam" id="PF13696">
    <property type="entry name" value="zf-CCHC_2"/>
    <property type="match status" value="1"/>
</dbReference>
<feature type="region of interest" description="Disordered" evidence="5">
    <location>
        <begin position="39"/>
        <end position="58"/>
    </location>
</feature>
<dbReference type="SUPFAM" id="SSF57756">
    <property type="entry name" value="Retrovirus zinc finger-like domains"/>
    <property type="match status" value="1"/>
</dbReference>
<dbReference type="PROSITE" id="PS50103">
    <property type="entry name" value="ZF_C3H1"/>
    <property type="match status" value="1"/>
</dbReference>
<sequence>MPKRAFKPCPDGYICNICKESGHWVFDCSQFVPQKKSRRSKKASESHTFIPGVDPSPEDIAKAKEMQKGMNVNIKAPKCFCGLDAKMRKCMTQDQTSKAFGVMFWWCNKDKWDEDGNEVERCKFARRVDQGRARVCKFWRETGSCKKGVDCSFAHEIGGELTWKGKDGSIHQEAKGAEEGEKELEKVEKVVEVESEEVAAAKADSDSESDSDESDSESDSSSSSSSSSDSE</sequence>
<accession>A0A9W7GBH5</accession>
<dbReference type="InterPro" id="IPR036875">
    <property type="entry name" value="Znf_CCHC_sf"/>
</dbReference>
<dbReference type="OrthoDB" id="250836at2759"/>
<evidence type="ECO:0000259" key="6">
    <source>
        <dbReference type="PROSITE" id="PS50103"/>
    </source>
</evidence>
<dbReference type="AlphaFoldDB" id="A0A9W7GBH5"/>
<dbReference type="Gene3D" id="4.10.1000.10">
    <property type="entry name" value="Zinc finger, CCCH-type"/>
    <property type="match status" value="1"/>
</dbReference>